<dbReference type="AlphaFoldDB" id="A0AAX3X239"/>
<dbReference type="Pfam" id="PF00497">
    <property type="entry name" value="SBP_bac_3"/>
    <property type="match status" value="1"/>
</dbReference>
<keyword evidence="1 5" id="KW-0732">Signal</keyword>
<dbReference type="Proteomes" id="UP001178322">
    <property type="component" value="Chromosome"/>
</dbReference>
<dbReference type="RefSeq" id="WP_283872671.1">
    <property type="nucleotide sequence ID" value="NZ_CP126101.1"/>
</dbReference>
<dbReference type="PROSITE" id="PS51257">
    <property type="entry name" value="PROKAR_LIPOPROTEIN"/>
    <property type="match status" value="1"/>
</dbReference>
<evidence type="ECO:0000313" key="8">
    <source>
        <dbReference type="Proteomes" id="UP001178322"/>
    </source>
</evidence>
<sequence length="288" mass="31120">MKRKWLLVMISIMTAIVLAACGAGDKKDSGKSGDAGTDVGGSEDGGQFRIGMEAGYPPFNWTQQNDANGAVKIADNAEYAGGYDVQMAKKIAEGLGKELVIVKMEWDGLVPALQSNKIDAIIAGMSPTEERKQTIDFTENYYTSDFVMVIKKGSKYEKAKSIQDFSGAKITSQLNTSNYNVIDQIKDVQKQTAMDNFPAMRVALEAGKIDGYVAERPEGISAAAANGKFAYVAFEEGFDTDPSNTSIAVGLRKGDANLDKINEILKGISEDDRQTIMEEAIQQQPAAQ</sequence>
<feature type="region of interest" description="Disordered" evidence="4">
    <location>
        <begin position="24"/>
        <end position="44"/>
    </location>
</feature>
<proteinExistence type="predicted"/>
<accession>A0AAX3X239</accession>
<name>A0AAX3X239_9BACI</name>
<reference evidence="7" key="1">
    <citation type="submission" date="2023-05" db="EMBL/GenBank/DDBJ databases">
        <title>Comparative genomics of Bacillaceae isolates and their secondary metabolite potential.</title>
        <authorList>
            <person name="Song L."/>
            <person name="Nielsen L.J."/>
            <person name="Mohite O."/>
            <person name="Xu X."/>
            <person name="Weber T."/>
            <person name="Kovacs A.T."/>
        </authorList>
    </citation>
    <scope>NUCLEOTIDE SEQUENCE</scope>
    <source>
        <strain evidence="7">LY1</strain>
    </source>
</reference>
<organism evidence="7 8">
    <name type="scientific">Lysinibacillus pakistanensis</name>
    <dbReference type="NCBI Taxonomy" id="759811"/>
    <lineage>
        <taxon>Bacteria</taxon>
        <taxon>Bacillati</taxon>
        <taxon>Bacillota</taxon>
        <taxon>Bacilli</taxon>
        <taxon>Bacillales</taxon>
        <taxon>Bacillaceae</taxon>
        <taxon>Lysinibacillus</taxon>
    </lineage>
</organism>
<dbReference type="PANTHER" id="PTHR35936">
    <property type="entry name" value="MEMBRANE-BOUND LYTIC MUREIN TRANSGLYCOSYLASE F"/>
    <property type="match status" value="1"/>
</dbReference>
<dbReference type="SUPFAM" id="SSF53850">
    <property type="entry name" value="Periplasmic binding protein-like II"/>
    <property type="match status" value="1"/>
</dbReference>
<evidence type="ECO:0000256" key="1">
    <source>
        <dbReference type="ARBA" id="ARBA00022729"/>
    </source>
</evidence>
<keyword evidence="2" id="KW-0564">Palmitate</keyword>
<feature type="chain" id="PRO_5043948893" evidence="5">
    <location>
        <begin position="20"/>
        <end position="288"/>
    </location>
</feature>
<protein>
    <submittedName>
        <fullName evidence="7">Transporter substrate-binding domain-containing protein</fullName>
    </submittedName>
</protein>
<feature type="signal peptide" evidence="5">
    <location>
        <begin position="1"/>
        <end position="19"/>
    </location>
</feature>
<keyword evidence="3" id="KW-0449">Lipoprotein</keyword>
<evidence type="ECO:0000256" key="5">
    <source>
        <dbReference type="SAM" id="SignalP"/>
    </source>
</evidence>
<evidence type="ECO:0000313" key="7">
    <source>
        <dbReference type="EMBL" id="WHY54084.1"/>
    </source>
</evidence>
<dbReference type="EMBL" id="CP126101">
    <property type="protein sequence ID" value="WHY54084.1"/>
    <property type="molecule type" value="Genomic_DNA"/>
</dbReference>
<evidence type="ECO:0000256" key="2">
    <source>
        <dbReference type="ARBA" id="ARBA00023139"/>
    </source>
</evidence>
<dbReference type="SMART" id="SM00062">
    <property type="entry name" value="PBPb"/>
    <property type="match status" value="1"/>
</dbReference>
<evidence type="ECO:0000256" key="4">
    <source>
        <dbReference type="SAM" id="MobiDB-lite"/>
    </source>
</evidence>
<dbReference type="InterPro" id="IPR001638">
    <property type="entry name" value="Solute-binding_3/MltF_N"/>
</dbReference>
<dbReference type="PANTHER" id="PTHR35936:SF17">
    <property type="entry name" value="ARGININE-BINDING EXTRACELLULAR PROTEIN ARTP"/>
    <property type="match status" value="1"/>
</dbReference>
<evidence type="ECO:0000259" key="6">
    <source>
        <dbReference type="SMART" id="SM00062"/>
    </source>
</evidence>
<evidence type="ECO:0000256" key="3">
    <source>
        <dbReference type="ARBA" id="ARBA00023288"/>
    </source>
</evidence>
<gene>
    <name evidence="7" type="ORF">QNH24_12845</name>
</gene>
<feature type="domain" description="Solute-binding protein family 3/N-terminal" evidence="6">
    <location>
        <begin position="47"/>
        <end position="279"/>
    </location>
</feature>
<dbReference type="Gene3D" id="3.40.190.10">
    <property type="entry name" value="Periplasmic binding protein-like II"/>
    <property type="match status" value="2"/>
</dbReference>